<dbReference type="InterPro" id="IPR003607">
    <property type="entry name" value="HD/PDEase_dom"/>
</dbReference>
<dbReference type="OrthoDB" id="9802385at2"/>
<accession>A0A0F5YLH8</accession>
<dbReference type="PATRIC" id="fig|1637645.4.peg.4520"/>
<dbReference type="CDD" id="cd00077">
    <property type="entry name" value="HDc"/>
    <property type="match status" value="1"/>
</dbReference>
<protein>
    <submittedName>
        <fullName evidence="2">Phosphohydrolase</fullName>
    </submittedName>
</protein>
<dbReference type="PANTHER" id="PTHR46246">
    <property type="entry name" value="GUANOSINE-3',5'-BIS(DIPHOSPHATE) 3'-PYROPHOSPHOHYDROLASE MESH1"/>
    <property type="match status" value="1"/>
</dbReference>
<dbReference type="PANTHER" id="PTHR46246:SF1">
    <property type="entry name" value="GUANOSINE-3',5'-BIS(DIPHOSPHATE) 3'-PYROPHOSPHOHYDROLASE MESH1"/>
    <property type="match status" value="1"/>
</dbReference>
<evidence type="ECO:0000313" key="2">
    <source>
        <dbReference type="EMBL" id="KKD39608.1"/>
    </source>
</evidence>
<organism evidence="2 3">
    <name type="scientific">Limnoraphis robusta CS-951</name>
    <dbReference type="NCBI Taxonomy" id="1637645"/>
    <lineage>
        <taxon>Bacteria</taxon>
        <taxon>Bacillati</taxon>
        <taxon>Cyanobacteriota</taxon>
        <taxon>Cyanophyceae</taxon>
        <taxon>Oscillatoriophycideae</taxon>
        <taxon>Oscillatoriales</taxon>
        <taxon>Sirenicapillariaceae</taxon>
        <taxon>Limnoraphis</taxon>
    </lineage>
</organism>
<reference evidence="2 3" key="1">
    <citation type="submission" date="2015-06" db="EMBL/GenBank/DDBJ databases">
        <title>Draft genome assembly of filamentous brackish cyanobacterium Limnoraphis robusta strain CS-951.</title>
        <authorList>
            <person name="Willis A."/>
            <person name="Parks M."/>
            <person name="Burford M.A."/>
        </authorList>
    </citation>
    <scope>NUCLEOTIDE SEQUENCE [LARGE SCALE GENOMIC DNA]</scope>
    <source>
        <strain evidence="2 3">CS-951</strain>
    </source>
</reference>
<sequence length="194" mass="22065">METTEHPQLSNRFEQALVLATQLHRYQVRKSSNIPYISHLLSVAALVLEDGGDEDEAIAALLHDAVEDQGGIKTRAVIMNQFGKRVVEIVDGCTEPYTLPKPPWHQRKLHYLEQLAQASPSVLRVSIADKLHNARSIVADFHRQGNSVWQKFTGGYEGTVWFYDHLLEIYQQKTQGFLLSELERVVTQMKNLNS</sequence>
<comment type="caution">
    <text evidence="2">The sequence shown here is derived from an EMBL/GenBank/DDBJ whole genome shotgun (WGS) entry which is preliminary data.</text>
</comment>
<gene>
    <name evidence="2" type="ORF">WN50_02435</name>
</gene>
<keyword evidence="2" id="KW-0378">Hydrolase</keyword>
<dbReference type="Gene3D" id="1.10.3210.10">
    <property type="entry name" value="Hypothetical protein af1432"/>
    <property type="match status" value="1"/>
</dbReference>
<dbReference type="Pfam" id="PF13328">
    <property type="entry name" value="HD_4"/>
    <property type="match status" value="1"/>
</dbReference>
<dbReference type="EMBL" id="LATL02000229">
    <property type="protein sequence ID" value="KKD39608.1"/>
    <property type="molecule type" value="Genomic_DNA"/>
</dbReference>
<dbReference type="InterPro" id="IPR052194">
    <property type="entry name" value="MESH1"/>
</dbReference>
<feature type="domain" description="HD/PDEase" evidence="1">
    <location>
        <begin position="32"/>
        <end position="143"/>
    </location>
</feature>
<name>A0A0F5YLH8_9CYAN</name>
<evidence type="ECO:0000259" key="1">
    <source>
        <dbReference type="SMART" id="SM00471"/>
    </source>
</evidence>
<evidence type="ECO:0000313" key="3">
    <source>
        <dbReference type="Proteomes" id="UP000033607"/>
    </source>
</evidence>
<dbReference type="Proteomes" id="UP000033607">
    <property type="component" value="Unassembled WGS sequence"/>
</dbReference>
<dbReference type="AlphaFoldDB" id="A0A0F5YLH8"/>
<dbReference type="RefSeq" id="WP_046276911.1">
    <property type="nucleotide sequence ID" value="NZ_LATL02000229.1"/>
</dbReference>
<dbReference type="SUPFAM" id="SSF109604">
    <property type="entry name" value="HD-domain/PDEase-like"/>
    <property type="match status" value="1"/>
</dbReference>
<dbReference type="SMART" id="SM00471">
    <property type="entry name" value="HDc"/>
    <property type="match status" value="1"/>
</dbReference>
<dbReference type="GO" id="GO:0008893">
    <property type="term" value="F:guanosine-3',5'-bis(diphosphate) 3'-diphosphatase activity"/>
    <property type="evidence" value="ECO:0007669"/>
    <property type="project" value="TreeGrafter"/>
</dbReference>
<proteinExistence type="predicted"/>